<sequence>MSNNNEPILVGNRILFGHESQNNFNSLLQREKEPIHYLKSPNKTEFFQISPILMSQRSPHTTRSLSSHQKNQIISKSLEPPNHSHGRHTQNLKYKTEVCRNFFGEDCVCEFGKRCNFIHFRNNPESIALGSTHALKLLGLSNRIHGICPNQTQRTKKRLRIFRSLVKM</sequence>
<evidence type="ECO:0000256" key="2">
    <source>
        <dbReference type="ARBA" id="ARBA00022771"/>
    </source>
</evidence>
<keyword evidence="7" id="KW-1185">Reference proteome</keyword>
<evidence type="ECO:0000256" key="4">
    <source>
        <dbReference type="PROSITE-ProRule" id="PRU00723"/>
    </source>
</evidence>
<evidence type="ECO:0000256" key="1">
    <source>
        <dbReference type="ARBA" id="ARBA00022723"/>
    </source>
</evidence>
<accession>A0ABQ8YD91</accession>
<feature type="domain" description="C3H1-type" evidence="5">
    <location>
        <begin position="93"/>
        <end position="122"/>
    </location>
</feature>
<evidence type="ECO:0000313" key="6">
    <source>
        <dbReference type="EMBL" id="KAJ6242519.1"/>
    </source>
</evidence>
<name>A0ABQ8YD91_9EUKA</name>
<keyword evidence="1 4" id="KW-0479">Metal-binding</keyword>
<keyword evidence="2 4" id="KW-0863">Zinc-finger</keyword>
<dbReference type="Proteomes" id="UP001150062">
    <property type="component" value="Unassembled WGS sequence"/>
</dbReference>
<dbReference type="InterPro" id="IPR036855">
    <property type="entry name" value="Znf_CCCH_sf"/>
</dbReference>
<dbReference type="PROSITE" id="PS50103">
    <property type="entry name" value="ZF_C3H1"/>
    <property type="match status" value="1"/>
</dbReference>
<proteinExistence type="predicted"/>
<evidence type="ECO:0000256" key="3">
    <source>
        <dbReference type="ARBA" id="ARBA00022833"/>
    </source>
</evidence>
<protein>
    <submittedName>
        <fullName evidence="6">Protein tis11</fullName>
    </submittedName>
</protein>
<gene>
    <name evidence="6" type="ORF">M0813_22663</name>
</gene>
<evidence type="ECO:0000259" key="5">
    <source>
        <dbReference type="PROSITE" id="PS50103"/>
    </source>
</evidence>
<comment type="caution">
    <text evidence="6">The sequence shown here is derived from an EMBL/GenBank/DDBJ whole genome shotgun (WGS) entry which is preliminary data.</text>
</comment>
<reference evidence="6" key="1">
    <citation type="submission" date="2022-08" db="EMBL/GenBank/DDBJ databases">
        <title>Novel sulfate-reducing endosymbionts in the free-living metamonad Anaeramoeba.</title>
        <authorList>
            <person name="Jerlstrom-Hultqvist J."/>
            <person name="Cepicka I."/>
            <person name="Gallot-Lavallee L."/>
            <person name="Salas-Leiva D."/>
            <person name="Curtis B.A."/>
            <person name="Zahonova K."/>
            <person name="Pipaliya S."/>
            <person name="Dacks J."/>
            <person name="Roger A.J."/>
        </authorList>
    </citation>
    <scope>NUCLEOTIDE SEQUENCE</scope>
    <source>
        <strain evidence="6">Schooner1</strain>
    </source>
</reference>
<dbReference type="SUPFAM" id="SSF90229">
    <property type="entry name" value="CCCH zinc finger"/>
    <property type="match status" value="1"/>
</dbReference>
<evidence type="ECO:0000313" key="7">
    <source>
        <dbReference type="Proteomes" id="UP001150062"/>
    </source>
</evidence>
<dbReference type="Gene3D" id="4.10.1000.10">
    <property type="entry name" value="Zinc finger, CCCH-type"/>
    <property type="match status" value="1"/>
</dbReference>
<feature type="zinc finger region" description="C3H1-type" evidence="4">
    <location>
        <begin position="93"/>
        <end position="122"/>
    </location>
</feature>
<keyword evidence="3 4" id="KW-0862">Zinc</keyword>
<dbReference type="InterPro" id="IPR000571">
    <property type="entry name" value="Znf_CCCH"/>
</dbReference>
<dbReference type="EMBL" id="JAOAOG010000175">
    <property type="protein sequence ID" value="KAJ6242519.1"/>
    <property type="molecule type" value="Genomic_DNA"/>
</dbReference>
<organism evidence="6 7">
    <name type="scientific">Anaeramoeba flamelloides</name>
    <dbReference type="NCBI Taxonomy" id="1746091"/>
    <lineage>
        <taxon>Eukaryota</taxon>
        <taxon>Metamonada</taxon>
        <taxon>Anaeramoebidae</taxon>
        <taxon>Anaeramoeba</taxon>
    </lineage>
</organism>